<dbReference type="Pfam" id="PF12796">
    <property type="entry name" value="Ank_2"/>
    <property type="match status" value="1"/>
</dbReference>
<accession>A0A8X8YMH5</accession>
<name>A0A8X8YMH5_SALSN</name>
<reference evidence="3" key="2">
    <citation type="submission" date="2020-08" db="EMBL/GenBank/DDBJ databases">
        <title>Plant Genome Project.</title>
        <authorList>
            <person name="Zhang R.-G."/>
        </authorList>
    </citation>
    <scope>NUCLEOTIDE SEQUENCE</scope>
    <source>
        <strain evidence="3">Huo1</strain>
        <tissue evidence="3">Leaf</tissue>
    </source>
</reference>
<feature type="repeat" description="ANK" evidence="1">
    <location>
        <begin position="264"/>
        <end position="289"/>
    </location>
</feature>
<dbReference type="PROSITE" id="PS50088">
    <property type="entry name" value="ANK_REPEAT"/>
    <property type="match status" value="1"/>
</dbReference>
<dbReference type="PROSITE" id="PS50297">
    <property type="entry name" value="ANK_REP_REGION"/>
    <property type="match status" value="1"/>
</dbReference>
<evidence type="ECO:0000256" key="1">
    <source>
        <dbReference type="PROSITE-ProRule" id="PRU00023"/>
    </source>
</evidence>
<gene>
    <name evidence="3" type="ORF">SASPL_104860</name>
</gene>
<dbReference type="EMBL" id="PNBA02000002">
    <property type="protein sequence ID" value="KAG6433252.1"/>
    <property type="molecule type" value="Genomic_DNA"/>
</dbReference>
<dbReference type="SUPFAM" id="SSF48403">
    <property type="entry name" value="Ankyrin repeat"/>
    <property type="match status" value="1"/>
</dbReference>
<organism evidence="3">
    <name type="scientific">Salvia splendens</name>
    <name type="common">Scarlet sage</name>
    <dbReference type="NCBI Taxonomy" id="180675"/>
    <lineage>
        <taxon>Eukaryota</taxon>
        <taxon>Viridiplantae</taxon>
        <taxon>Streptophyta</taxon>
        <taxon>Embryophyta</taxon>
        <taxon>Tracheophyta</taxon>
        <taxon>Spermatophyta</taxon>
        <taxon>Magnoliopsida</taxon>
        <taxon>eudicotyledons</taxon>
        <taxon>Gunneridae</taxon>
        <taxon>Pentapetalae</taxon>
        <taxon>asterids</taxon>
        <taxon>lamiids</taxon>
        <taxon>Lamiales</taxon>
        <taxon>Lamiaceae</taxon>
        <taxon>Nepetoideae</taxon>
        <taxon>Mentheae</taxon>
        <taxon>Salviinae</taxon>
        <taxon>Salvia</taxon>
        <taxon>Salvia subgen. Calosphace</taxon>
        <taxon>core Calosphace</taxon>
    </lineage>
</organism>
<feature type="compositionally biased region" description="Basic residues" evidence="2">
    <location>
        <begin position="1"/>
        <end position="12"/>
    </location>
</feature>
<feature type="region of interest" description="Disordered" evidence="2">
    <location>
        <begin position="70"/>
        <end position="93"/>
    </location>
</feature>
<sequence length="289" mass="33336">MAERRHGGRRGGGHGGGRGDLPNEEATRQRDLCDIENDDLRQQVRDLQRDIENGDLRQQVRELQRRLARLEKRQGKSNPMRSNEPKRRSMEDPLFSDVFTSSEADEPSKNSNSNIFLMSVYDTPVYDDIFYELPKPLKNSNNNILSMLVYDKPVYDEDMLSMSVYNKPVYDEDIFYELPRLISESPPPSVIFDDAAEDKGVVVDDDEEYDKAERGNHLQGEYRKLCDEYNDFTTCWNVLHHVDEIGNFEICKFLIKTVEVYIDEGDTPLAEAVKGEHIKIAEFLIITGC</sequence>
<evidence type="ECO:0000256" key="2">
    <source>
        <dbReference type="SAM" id="MobiDB-lite"/>
    </source>
</evidence>
<feature type="region of interest" description="Disordered" evidence="2">
    <location>
        <begin position="1"/>
        <end position="34"/>
    </location>
</feature>
<dbReference type="Proteomes" id="UP000298416">
    <property type="component" value="Unassembled WGS sequence"/>
</dbReference>
<proteinExistence type="predicted"/>
<dbReference type="AlphaFoldDB" id="A0A8X8YMH5"/>
<keyword evidence="1" id="KW-0040">ANK repeat</keyword>
<comment type="caution">
    <text evidence="3">The sequence shown here is derived from an EMBL/GenBank/DDBJ whole genome shotgun (WGS) entry which is preliminary data.</text>
</comment>
<reference evidence="3" key="1">
    <citation type="submission" date="2018-01" db="EMBL/GenBank/DDBJ databases">
        <authorList>
            <person name="Mao J.F."/>
        </authorList>
    </citation>
    <scope>NUCLEOTIDE SEQUENCE</scope>
    <source>
        <strain evidence="3">Huo1</strain>
        <tissue evidence="3">Leaf</tissue>
    </source>
</reference>
<protein>
    <submittedName>
        <fullName evidence="3">Uncharacterized protein</fullName>
    </submittedName>
</protein>
<dbReference type="InterPro" id="IPR002110">
    <property type="entry name" value="Ankyrin_rpt"/>
</dbReference>
<feature type="compositionally biased region" description="Basic and acidic residues" evidence="2">
    <location>
        <begin position="25"/>
        <end position="34"/>
    </location>
</feature>
<evidence type="ECO:0000313" key="4">
    <source>
        <dbReference type="Proteomes" id="UP000298416"/>
    </source>
</evidence>
<keyword evidence="4" id="KW-1185">Reference proteome</keyword>
<evidence type="ECO:0000313" key="3">
    <source>
        <dbReference type="EMBL" id="KAG6433252.1"/>
    </source>
</evidence>
<dbReference type="InterPro" id="IPR036770">
    <property type="entry name" value="Ankyrin_rpt-contain_sf"/>
</dbReference>